<dbReference type="AlphaFoldDB" id="A0AAE3HEW9"/>
<feature type="transmembrane region" description="Helical" evidence="1">
    <location>
        <begin position="12"/>
        <end position="34"/>
    </location>
</feature>
<dbReference type="NCBIfam" id="TIGR02532">
    <property type="entry name" value="IV_pilin_GFxxxE"/>
    <property type="match status" value="1"/>
</dbReference>
<evidence type="ECO:0000313" key="3">
    <source>
        <dbReference type="Proteomes" id="UP001205748"/>
    </source>
</evidence>
<keyword evidence="1" id="KW-1133">Transmembrane helix</keyword>
<reference evidence="2" key="1">
    <citation type="submission" date="2022-07" db="EMBL/GenBank/DDBJ databases">
        <title>Enhanced cultured diversity of the mouse gut microbiota enables custom-made synthetic communities.</title>
        <authorList>
            <person name="Afrizal A."/>
        </authorList>
    </citation>
    <scope>NUCLEOTIDE SEQUENCE</scope>
    <source>
        <strain evidence="2">DSM 28593</strain>
    </source>
</reference>
<dbReference type="Proteomes" id="UP001205748">
    <property type="component" value="Unassembled WGS sequence"/>
</dbReference>
<keyword evidence="3" id="KW-1185">Reference proteome</keyword>
<comment type="caution">
    <text evidence="2">The sequence shown here is derived from an EMBL/GenBank/DDBJ whole genome shotgun (WGS) entry which is preliminary data.</text>
</comment>
<dbReference type="InterPro" id="IPR012902">
    <property type="entry name" value="N_methyl_site"/>
</dbReference>
<gene>
    <name evidence="2" type="ORF">NSA47_02635</name>
</gene>
<evidence type="ECO:0000256" key="1">
    <source>
        <dbReference type="SAM" id="Phobius"/>
    </source>
</evidence>
<proteinExistence type="predicted"/>
<sequence length="112" mass="12538">MKLKKNEKGFTLVEVIVSIALIGMLLLLLSTFMVNSLGMIKTQGENTNLLYAAQKELDNAMENPTYEVQDDRLSIIRKPTTMNVEGSYIEGVLIEIKDVKEAKVILSTFITN</sequence>
<dbReference type="EMBL" id="JANKAS010000002">
    <property type="protein sequence ID" value="MCR1897883.1"/>
    <property type="molecule type" value="Genomic_DNA"/>
</dbReference>
<dbReference type="PROSITE" id="PS00409">
    <property type="entry name" value="PROKAR_NTER_METHYL"/>
    <property type="match status" value="1"/>
</dbReference>
<dbReference type="Pfam" id="PF07963">
    <property type="entry name" value="N_methyl"/>
    <property type="match status" value="1"/>
</dbReference>
<name>A0AAE3HEW9_9FIRM</name>
<dbReference type="RefSeq" id="WP_257529341.1">
    <property type="nucleotide sequence ID" value="NZ_JANKAS010000002.1"/>
</dbReference>
<keyword evidence="1" id="KW-0812">Transmembrane</keyword>
<accession>A0AAE3HEW9</accession>
<evidence type="ECO:0000313" key="2">
    <source>
        <dbReference type="EMBL" id="MCR1897883.1"/>
    </source>
</evidence>
<organism evidence="2 3">
    <name type="scientific">Irregularibacter muris</name>
    <dbReference type="NCBI Taxonomy" id="1796619"/>
    <lineage>
        <taxon>Bacteria</taxon>
        <taxon>Bacillati</taxon>
        <taxon>Bacillota</taxon>
        <taxon>Clostridia</taxon>
        <taxon>Eubacteriales</taxon>
        <taxon>Eubacteriaceae</taxon>
        <taxon>Irregularibacter</taxon>
    </lineage>
</organism>
<keyword evidence="1" id="KW-0472">Membrane</keyword>
<protein>
    <submittedName>
        <fullName evidence="2">Type II secretion system GspH family protein</fullName>
    </submittedName>
</protein>